<dbReference type="AlphaFoldDB" id="K2LK20"/>
<feature type="domain" description="HTH luxR-type" evidence="4">
    <location>
        <begin position="171"/>
        <end position="236"/>
    </location>
</feature>
<name>K2LK20_9HYPH</name>
<dbReference type="PANTHER" id="PTHR44688:SF16">
    <property type="entry name" value="DNA-BINDING TRANSCRIPTIONAL ACTIVATOR DEVR_DOSR"/>
    <property type="match status" value="1"/>
</dbReference>
<dbReference type="STRING" id="391937.NA2_14242"/>
<dbReference type="InterPro" id="IPR016032">
    <property type="entry name" value="Sig_transdc_resp-reg_C-effctor"/>
</dbReference>
<evidence type="ECO:0000259" key="4">
    <source>
        <dbReference type="PROSITE" id="PS50043"/>
    </source>
</evidence>
<dbReference type="CDD" id="cd06170">
    <property type="entry name" value="LuxR_C_like"/>
    <property type="match status" value="1"/>
</dbReference>
<dbReference type="PATRIC" id="fig|391937.3.peg.2924"/>
<dbReference type="PROSITE" id="PS50043">
    <property type="entry name" value="HTH_LUXR_2"/>
    <property type="match status" value="1"/>
</dbReference>
<sequence>MRQLQWDAMTAEIRERTATPRRKAATRRDLSGLARRSCRAAGAAFYLIADTAPGSASGALRILVSNWSFDTIEDVGAGAIGRLLESPVSTFPGTAPSAWHPLTLAAMLASDDVARLCRHDHQEMFLLKLPAGKGRFVALVSATTTGRVDTQQLARAQMALCHMLSGLENEKAASGELLSERERECLLWVSEGKTADEVSLILNVSSNTVNSYVAHAIHKLSAKNRAMAIATAIRRGII</sequence>
<comment type="caution">
    <text evidence="5">The sequence shown here is derived from an EMBL/GenBank/DDBJ whole genome shotgun (WGS) entry which is preliminary data.</text>
</comment>
<dbReference type="SMART" id="SM00421">
    <property type="entry name" value="HTH_LUXR"/>
    <property type="match status" value="1"/>
</dbReference>
<dbReference type="PRINTS" id="PR00038">
    <property type="entry name" value="HTHLUXR"/>
</dbReference>
<keyword evidence="3" id="KW-0804">Transcription</keyword>
<evidence type="ECO:0000313" key="6">
    <source>
        <dbReference type="Proteomes" id="UP000006786"/>
    </source>
</evidence>
<protein>
    <submittedName>
        <fullName evidence="5">LuxR family transcriptional regulator</fullName>
    </submittedName>
</protein>
<accession>K2LK20</accession>
<dbReference type="Gene3D" id="1.10.10.10">
    <property type="entry name" value="Winged helix-like DNA-binding domain superfamily/Winged helix DNA-binding domain"/>
    <property type="match status" value="1"/>
</dbReference>
<organism evidence="5 6">
    <name type="scientific">Nitratireductor pacificus pht-3B</name>
    <dbReference type="NCBI Taxonomy" id="391937"/>
    <lineage>
        <taxon>Bacteria</taxon>
        <taxon>Pseudomonadati</taxon>
        <taxon>Pseudomonadota</taxon>
        <taxon>Alphaproteobacteria</taxon>
        <taxon>Hyphomicrobiales</taxon>
        <taxon>Phyllobacteriaceae</taxon>
        <taxon>Nitratireductor</taxon>
    </lineage>
</organism>
<dbReference type="PANTHER" id="PTHR44688">
    <property type="entry name" value="DNA-BINDING TRANSCRIPTIONAL ACTIVATOR DEVR_DOSR"/>
    <property type="match status" value="1"/>
</dbReference>
<dbReference type="Proteomes" id="UP000006786">
    <property type="component" value="Unassembled WGS sequence"/>
</dbReference>
<evidence type="ECO:0000256" key="1">
    <source>
        <dbReference type="ARBA" id="ARBA00023015"/>
    </source>
</evidence>
<dbReference type="EMBL" id="AMRM01000016">
    <property type="protein sequence ID" value="EKF18079.1"/>
    <property type="molecule type" value="Genomic_DNA"/>
</dbReference>
<dbReference type="GO" id="GO:0003677">
    <property type="term" value="F:DNA binding"/>
    <property type="evidence" value="ECO:0007669"/>
    <property type="project" value="UniProtKB-KW"/>
</dbReference>
<gene>
    <name evidence="5" type="ORF">NA2_14242</name>
</gene>
<evidence type="ECO:0000256" key="3">
    <source>
        <dbReference type="ARBA" id="ARBA00023163"/>
    </source>
</evidence>
<dbReference type="InterPro" id="IPR036388">
    <property type="entry name" value="WH-like_DNA-bd_sf"/>
</dbReference>
<keyword evidence="6" id="KW-1185">Reference proteome</keyword>
<dbReference type="InterPro" id="IPR000792">
    <property type="entry name" value="Tscrpt_reg_LuxR_C"/>
</dbReference>
<reference evidence="5 6" key="1">
    <citation type="journal article" date="2012" name="J. Bacteriol.">
        <title>Genome Sequence of Nitratireductor pacificus Type Strain pht-3B.</title>
        <authorList>
            <person name="Lai Q."/>
            <person name="Li G."/>
            <person name="Shao Z."/>
        </authorList>
    </citation>
    <scope>NUCLEOTIDE SEQUENCE [LARGE SCALE GENOMIC DNA]</scope>
    <source>
        <strain evidence="6">pht-3B</strain>
    </source>
</reference>
<dbReference type="GO" id="GO:0006355">
    <property type="term" value="P:regulation of DNA-templated transcription"/>
    <property type="evidence" value="ECO:0007669"/>
    <property type="project" value="InterPro"/>
</dbReference>
<keyword evidence="1" id="KW-0805">Transcription regulation</keyword>
<dbReference type="Pfam" id="PF00196">
    <property type="entry name" value="GerE"/>
    <property type="match status" value="1"/>
</dbReference>
<dbReference type="PROSITE" id="PS00622">
    <property type="entry name" value="HTH_LUXR_1"/>
    <property type="match status" value="1"/>
</dbReference>
<dbReference type="SUPFAM" id="SSF46894">
    <property type="entry name" value="C-terminal effector domain of the bipartite response regulators"/>
    <property type="match status" value="1"/>
</dbReference>
<evidence type="ECO:0000256" key="2">
    <source>
        <dbReference type="ARBA" id="ARBA00023125"/>
    </source>
</evidence>
<proteinExistence type="predicted"/>
<keyword evidence="2" id="KW-0238">DNA-binding</keyword>
<dbReference type="eggNOG" id="COG2771">
    <property type="taxonomic scope" value="Bacteria"/>
</dbReference>
<evidence type="ECO:0000313" key="5">
    <source>
        <dbReference type="EMBL" id="EKF18079.1"/>
    </source>
</evidence>